<reference evidence="2 3" key="1">
    <citation type="submission" date="2020-08" db="EMBL/GenBank/DDBJ databases">
        <title>Novel species isolated from subtropical streams in China.</title>
        <authorList>
            <person name="Lu H."/>
        </authorList>
    </citation>
    <scope>NUCLEOTIDE SEQUENCE [LARGE SCALE GENOMIC DNA]</scope>
    <source>
        <strain evidence="2 3">CY18W</strain>
    </source>
</reference>
<gene>
    <name evidence="2" type="ORF">H8L32_26945</name>
</gene>
<evidence type="ECO:0000313" key="2">
    <source>
        <dbReference type="EMBL" id="MBC3921130.1"/>
    </source>
</evidence>
<dbReference type="EMBL" id="JACOGF010000027">
    <property type="protein sequence ID" value="MBC3921130.1"/>
    <property type="molecule type" value="Genomic_DNA"/>
</dbReference>
<dbReference type="RefSeq" id="WP_186950966.1">
    <property type="nucleotide sequence ID" value="NZ_JACOGF010000027.1"/>
</dbReference>
<feature type="chain" id="PRO_5046343837" evidence="1">
    <location>
        <begin position="21"/>
        <end position="234"/>
    </location>
</feature>
<keyword evidence="1" id="KW-0732">Signal</keyword>
<organism evidence="2 3">
    <name type="scientific">Undibacterium hunanense</name>
    <dbReference type="NCBI Taxonomy" id="2762292"/>
    <lineage>
        <taxon>Bacteria</taxon>
        <taxon>Pseudomonadati</taxon>
        <taxon>Pseudomonadota</taxon>
        <taxon>Betaproteobacteria</taxon>
        <taxon>Burkholderiales</taxon>
        <taxon>Oxalobacteraceae</taxon>
        <taxon>Undibacterium</taxon>
    </lineage>
</organism>
<comment type="caution">
    <text evidence="2">The sequence shown here is derived from an EMBL/GenBank/DDBJ whole genome shotgun (WGS) entry which is preliminary data.</text>
</comment>
<keyword evidence="3" id="KW-1185">Reference proteome</keyword>
<evidence type="ECO:0000313" key="3">
    <source>
        <dbReference type="Proteomes" id="UP000650424"/>
    </source>
</evidence>
<feature type="signal peptide" evidence="1">
    <location>
        <begin position="1"/>
        <end position="20"/>
    </location>
</feature>
<sequence>MSKFVFTLVSLLSFSTFVQAQDGPRLMETLGIRIGDTPEQIEKILAPQGYKTGNRSEHVLGPDFRGHVAYIMYAKAATGFENAGEITVGFGPQSGTAVAIARRENFYRNVSASELKKALTEKYGLPNSDTAGNMRWMSYKPGVNPKSISLESCKVRDSMQVNYGLDVRPFKDCKQSLYVGLSGSPNNGLEYRKIEVGMIDFNAYSTEWTAVNAMVAKKNAEALEKNKTAPLPRL</sequence>
<protein>
    <submittedName>
        <fullName evidence="2">Uncharacterized protein</fullName>
    </submittedName>
</protein>
<accession>A0ABR6ZZ35</accession>
<proteinExistence type="predicted"/>
<name>A0ABR6ZZ35_9BURK</name>
<evidence type="ECO:0000256" key="1">
    <source>
        <dbReference type="SAM" id="SignalP"/>
    </source>
</evidence>
<dbReference type="Proteomes" id="UP000650424">
    <property type="component" value="Unassembled WGS sequence"/>
</dbReference>